<sequence>MKIKEIDKVVYRKHLNLVTVALVASLIVMSLAFGTGLIALFGEPNGVSAESTGNFQWNLLGVILAAIISVATLIKFKHHPYLVEVYYVWQLKALHNRIYRRLKKIKAAASNHDIDALMILSFYYRSQKQVYQLDNNTLTLSKLQNDIDELNSTISQLNLSISIEEFSAELLNKF</sequence>
<protein>
    <submittedName>
        <fullName evidence="3">DUF3087 domain-containing protein</fullName>
    </submittedName>
</protein>
<organism evidence="3 4">
    <name type="scientific">Shewanella eurypsychrophilus</name>
    <dbReference type="NCBI Taxonomy" id="2593656"/>
    <lineage>
        <taxon>Bacteria</taxon>
        <taxon>Pseudomonadati</taxon>
        <taxon>Pseudomonadota</taxon>
        <taxon>Gammaproteobacteria</taxon>
        <taxon>Alteromonadales</taxon>
        <taxon>Shewanellaceae</taxon>
        <taxon>Shewanella</taxon>
    </lineage>
</organism>
<reference evidence="3" key="1">
    <citation type="submission" date="2021-07" db="EMBL/GenBank/DDBJ databases">
        <title>Shewanella sp. YLB-07 whole genome sequence.</title>
        <authorList>
            <person name="Yu L."/>
        </authorList>
    </citation>
    <scope>NUCLEOTIDE SEQUENCE</scope>
    <source>
        <strain evidence="3">YLB-08</strain>
    </source>
</reference>
<gene>
    <name evidence="3" type="ORF">FM038_003745</name>
</gene>
<feature type="transmembrane region" description="Helical" evidence="2">
    <location>
        <begin position="20"/>
        <end position="42"/>
    </location>
</feature>
<keyword evidence="2" id="KW-0812">Transmembrane</keyword>
<evidence type="ECO:0000313" key="3">
    <source>
        <dbReference type="EMBL" id="QPG56637.1"/>
    </source>
</evidence>
<accession>A0ABX6V276</accession>
<feature type="transmembrane region" description="Helical" evidence="2">
    <location>
        <begin position="54"/>
        <end position="74"/>
    </location>
</feature>
<dbReference type="Proteomes" id="UP000316416">
    <property type="component" value="Chromosome"/>
</dbReference>
<dbReference type="Pfam" id="PF11286">
    <property type="entry name" value="DUF3087"/>
    <property type="match status" value="1"/>
</dbReference>
<keyword evidence="1" id="KW-0175">Coiled coil</keyword>
<dbReference type="InterPro" id="IPR021438">
    <property type="entry name" value="DUF3087"/>
</dbReference>
<evidence type="ECO:0000256" key="1">
    <source>
        <dbReference type="SAM" id="Coils"/>
    </source>
</evidence>
<evidence type="ECO:0000313" key="4">
    <source>
        <dbReference type="Proteomes" id="UP000316416"/>
    </source>
</evidence>
<dbReference type="EMBL" id="CP045503">
    <property type="protein sequence ID" value="QPG56637.1"/>
    <property type="molecule type" value="Genomic_DNA"/>
</dbReference>
<name>A0ABX6V276_9GAMM</name>
<evidence type="ECO:0000256" key="2">
    <source>
        <dbReference type="SAM" id="Phobius"/>
    </source>
</evidence>
<keyword evidence="2" id="KW-1133">Transmembrane helix</keyword>
<dbReference type="RefSeq" id="WP_142872017.1">
    <property type="nucleotide sequence ID" value="NZ_CP045503.2"/>
</dbReference>
<feature type="coiled-coil region" evidence="1">
    <location>
        <begin position="133"/>
        <end position="160"/>
    </location>
</feature>
<keyword evidence="4" id="KW-1185">Reference proteome</keyword>
<proteinExistence type="predicted"/>
<keyword evidence="2" id="KW-0472">Membrane</keyword>